<proteinExistence type="predicted"/>
<comment type="caution">
    <text evidence="2">The sequence shown here is derived from an EMBL/GenBank/DDBJ whole genome shotgun (WGS) entry which is preliminary data.</text>
</comment>
<dbReference type="Proteomes" id="UP001501480">
    <property type="component" value="Unassembled WGS sequence"/>
</dbReference>
<protein>
    <recommendedName>
        <fullName evidence="4">DUF721 domain-containing protein</fullName>
    </recommendedName>
</protein>
<dbReference type="InterPro" id="IPR007922">
    <property type="entry name" value="DciA-like"/>
</dbReference>
<evidence type="ECO:0000256" key="1">
    <source>
        <dbReference type="SAM" id="MobiDB-lite"/>
    </source>
</evidence>
<evidence type="ECO:0000313" key="3">
    <source>
        <dbReference type="Proteomes" id="UP001501480"/>
    </source>
</evidence>
<dbReference type="EMBL" id="BAAAPY010000007">
    <property type="protein sequence ID" value="GAA2080306.1"/>
    <property type="molecule type" value="Genomic_DNA"/>
</dbReference>
<dbReference type="PANTHER" id="PTHR36456">
    <property type="entry name" value="UPF0232 PROTEIN SCO3875"/>
    <property type="match status" value="1"/>
</dbReference>
<name>A0ABN2W112_9ACTN</name>
<evidence type="ECO:0008006" key="4">
    <source>
        <dbReference type="Google" id="ProtNLM"/>
    </source>
</evidence>
<keyword evidence="3" id="KW-1185">Reference proteome</keyword>
<feature type="region of interest" description="Disordered" evidence="1">
    <location>
        <begin position="1"/>
        <end position="58"/>
    </location>
</feature>
<organism evidence="2 3">
    <name type="scientific">Aeromicrobium halocynthiae</name>
    <dbReference type="NCBI Taxonomy" id="560557"/>
    <lineage>
        <taxon>Bacteria</taxon>
        <taxon>Bacillati</taxon>
        <taxon>Actinomycetota</taxon>
        <taxon>Actinomycetes</taxon>
        <taxon>Propionibacteriales</taxon>
        <taxon>Nocardioidaceae</taxon>
        <taxon>Aeromicrobium</taxon>
    </lineage>
</organism>
<feature type="compositionally biased region" description="Pro residues" evidence="1">
    <location>
        <begin position="1"/>
        <end position="19"/>
    </location>
</feature>
<feature type="region of interest" description="Disordered" evidence="1">
    <location>
        <begin position="149"/>
        <end position="172"/>
    </location>
</feature>
<dbReference type="RefSeq" id="WP_344327873.1">
    <property type="nucleotide sequence ID" value="NZ_BAAAPY010000007.1"/>
</dbReference>
<evidence type="ECO:0000313" key="2">
    <source>
        <dbReference type="EMBL" id="GAA2080306.1"/>
    </source>
</evidence>
<sequence length="172" mass="18838">MSEPPEPPAESPEQDPAPDPLALARRVADSYRDGPAARPVARRRPPPSPRRGAREDPVPLTDVLGDLVRAEGWEVRLSEQRVFSDWAAIVGPEVAEHTTVTELTDAVLHVRTDSTAWATQLRLLAPRLVARLNEELGHGTVVRIEVTGPRAPSWKRGSRSVRGGRGPRDTYG</sequence>
<accession>A0ABN2W112</accession>
<gene>
    <name evidence="2" type="ORF">GCM10009821_20820</name>
</gene>
<reference evidence="2 3" key="1">
    <citation type="journal article" date="2019" name="Int. J. Syst. Evol. Microbiol.">
        <title>The Global Catalogue of Microorganisms (GCM) 10K type strain sequencing project: providing services to taxonomists for standard genome sequencing and annotation.</title>
        <authorList>
            <consortium name="The Broad Institute Genomics Platform"/>
            <consortium name="The Broad Institute Genome Sequencing Center for Infectious Disease"/>
            <person name="Wu L."/>
            <person name="Ma J."/>
        </authorList>
    </citation>
    <scope>NUCLEOTIDE SEQUENCE [LARGE SCALE GENOMIC DNA]</scope>
    <source>
        <strain evidence="2 3">JCM 15749</strain>
    </source>
</reference>
<dbReference type="PANTHER" id="PTHR36456:SF1">
    <property type="entry name" value="UPF0232 PROTEIN SCO3875"/>
    <property type="match status" value="1"/>
</dbReference>
<dbReference type="Pfam" id="PF05258">
    <property type="entry name" value="DciA"/>
    <property type="match status" value="1"/>
</dbReference>